<organism evidence="1 2">
    <name type="scientific">Candidatus Andeanibacterium colombiense</name>
    <dbReference type="NCBI Taxonomy" id="3121345"/>
    <lineage>
        <taxon>Bacteria</taxon>
        <taxon>Pseudomonadati</taxon>
        <taxon>Pseudomonadota</taxon>
        <taxon>Alphaproteobacteria</taxon>
        <taxon>Sphingomonadales</taxon>
        <taxon>Sphingomonadaceae</taxon>
        <taxon>Candidatus Andeanibacterium</taxon>
    </lineage>
</organism>
<dbReference type="Proteomes" id="UP001218362">
    <property type="component" value="Chromosome"/>
</dbReference>
<name>A0AAJ5X5I8_9SPHN</name>
<sequence>MTDDPPPDSGLRKFLRRPDVEAATGLPTATLYALMQKGAFPRPINITPGRVAWLESDVIAWQAERMADAKARA</sequence>
<reference evidence="1" key="1">
    <citation type="submission" date="2023-03" db="EMBL/GenBank/DDBJ databases">
        <title>Andean soil-derived lignocellulolytic bacterial consortium as a source of novel taxa and putative plastic-active enzymes.</title>
        <authorList>
            <person name="Diaz-Garcia L."/>
            <person name="Chuvochina M."/>
            <person name="Feuerriegel G."/>
            <person name="Bunk B."/>
            <person name="Sproer C."/>
            <person name="Streit W.R."/>
            <person name="Rodriguez L.M."/>
            <person name="Overmann J."/>
            <person name="Jimenez D.J."/>
        </authorList>
    </citation>
    <scope>NUCLEOTIDE SEQUENCE</scope>
    <source>
        <strain evidence="1">MAG 26</strain>
    </source>
</reference>
<dbReference type="InterPro" id="IPR009061">
    <property type="entry name" value="DNA-bd_dom_put_sf"/>
</dbReference>
<dbReference type="EMBL" id="CP119316">
    <property type="protein sequence ID" value="WEK45978.1"/>
    <property type="molecule type" value="Genomic_DNA"/>
</dbReference>
<dbReference type="Pfam" id="PF05930">
    <property type="entry name" value="Phage_AlpA"/>
    <property type="match status" value="1"/>
</dbReference>
<protein>
    <submittedName>
        <fullName evidence="1">AlpA family phage regulatory protein</fullName>
    </submittedName>
</protein>
<gene>
    <name evidence="1" type="ORF">P0Y56_13205</name>
</gene>
<accession>A0AAJ5X5I8</accession>
<dbReference type="InterPro" id="IPR010260">
    <property type="entry name" value="AlpA"/>
</dbReference>
<dbReference type="AlphaFoldDB" id="A0AAJ5X5I8"/>
<dbReference type="PANTHER" id="PTHR36154:SF1">
    <property type="entry name" value="DNA-BINDING TRANSCRIPTIONAL ACTIVATOR ALPA"/>
    <property type="match status" value="1"/>
</dbReference>
<dbReference type="Gene3D" id="1.10.238.160">
    <property type="match status" value="1"/>
</dbReference>
<evidence type="ECO:0000313" key="2">
    <source>
        <dbReference type="Proteomes" id="UP001218362"/>
    </source>
</evidence>
<dbReference type="PANTHER" id="PTHR36154">
    <property type="entry name" value="DNA-BINDING TRANSCRIPTIONAL ACTIVATOR ALPA"/>
    <property type="match status" value="1"/>
</dbReference>
<dbReference type="InterPro" id="IPR052931">
    <property type="entry name" value="Prophage_regulatory_activator"/>
</dbReference>
<proteinExistence type="predicted"/>
<evidence type="ECO:0000313" key="1">
    <source>
        <dbReference type="EMBL" id="WEK45978.1"/>
    </source>
</evidence>
<dbReference type="SUPFAM" id="SSF46955">
    <property type="entry name" value="Putative DNA-binding domain"/>
    <property type="match status" value="1"/>
</dbReference>
<dbReference type="KEGG" id="acob:P0Y56_13205"/>